<dbReference type="AlphaFoldDB" id="A0AAW0B435"/>
<evidence type="ECO:0000313" key="2">
    <source>
        <dbReference type="Proteomes" id="UP001362999"/>
    </source>
</evidence>
<protein>
    <submittedName>
        <fullName evidence="1">Uncharacterized protein</fullName>
    </submittedName>
</protein>
<comment type="caution">
    <text evidence="1">The sequence shown here is derived from an EMBL/GenBank/DDBJ whole genome shotgun (WGS) entry which is preliminary data.</text>
</comment>
<evidence type="ECO:0000313" key="1">
    <source>
        <dbReference type="EMBL" id="KAK7020026.1"/>
    </source>
</evidence>
<organism evidence="1 2">
    <name type="scientific">Favolaschia claudopus</name>
    <dbReference type="NCBI Taxonomy" id="2862362"/>
    <lineage>
        <taxon>Eukaryota</taxon>
        <taxon>Fungi</taxon>
        <taxon>Dikarya</taxon>
        <taxon>Basidiomycota</taxon>
        <taxon>Agaricomycotina</taxon>
        <taxon>Agaricomycetes</taxon>
        <taxon>Agaricomycetidae</taxon>
        <taxon>Agaricales</taxon>
        <taxon>Marasmiineae</taxon>
        <taxon>Mycenaceae</taxon>
        <taxon>Favolaschia</taxon>
    </lineage>
</organism>
<sequence length="213" mass="23244">MTNNSRCSPPLHLEPGVNLDELQTYYLLTGPAAGERQGVYSSWPAVQSLPGNRCVKYQSWELLEAAWHRCCDAGEHTHPPSPPLSPPPSAPFPTTTLFVVRGSGSVRTSYDAAAADLTASTLGGLYQADDPHIAAHIARGSYIREAEALVDAEKAIRGLEGANPSDDESVSRQTVDSLERALQALRFRLERPVAEEEDGSYTWDGHQDRLVYN</sequence>
<gene>
    <name evidence="1" type="ORF">R3P38DRAFT_3198575</name>
</gene>
<reference evidence="1 2" key="1">
    <citation type="journal article" date="2024" name="J Genomics">
        <title>Draft genome sequencing and assembly of Favolaschia claudopus CIRM-BRFM 2984 isolated from oak limbs.</title>
        <authorList>
            <person name="Navarro D."/>
            <person name="Drula E."/>
            <person name="Chaduli D."/>
            <person name="Cazenave R."/>
            <person name="Ahrendt S."/>
            <person name="Wang J."/>
            <person name="Lipzen A."/>
            <person name="Daum C."/>
            <person name="Barry K."/>
            <person name="Grigoriev I.V."/>
            <person name="Favel A."/>
            <person name="Rosso M.N."/>
            <person name="Martin F."/>
        </authorList>
    </citation>
    <scope>NUCLEOTIDE SEQUENCE [LARGE SCALE GENOMIC DNA]</scope>
    <source>
        <strain evidence="1 2">CIRM-BRFM 2984</strain>
    </source>
</reference>
<proteinExistence type="predicted"/>
<keyword evidence="2" id="KW-1185">Reference proteome</keyword>
<dbReference type="EMBL" id="JAWWNJ010000042">
    <property type="protein sequence ID" value="KAK7020026.1"/>
    <property type="molecule type" value="Genomic_DNA"/>
</dbReference>
<name>A0AAW0B435_9AGAR</name>
<accession>A0AAW0B435</accession>
<dbReference type="Proteomes" id="UP001362999">
    <property type="component" value="Unassembled WGS sequence"/>
</dbReference>